<feature type="region of interest" description="Disordered" evidence="5">
    <location>
        <begin position="316"/>
        <end position="338"/>
    </location>
</feature>
<dbReference type="SUPFAM" id="SSF74653">
    <property type="entry name" value="TolA/TonB C-terminal domain"/>
    <property type="match status" value="1"/>
</dbReference>
<feature type="compositionally biased region" description="Basic and acidic residues" evidence="5">
    <location>
        <begin position="100"/>
        <end position="111"/>
    </location>
</feature>
<dbReference type="EMBL" id="CP071090">
    <property type="protein sequence ID" value="QSQ24080.1"/>
    <property type="molecule type" value="Genomic_DNA"/>
</dbReference>
<evidence type="ECO:0000313" key="7">
    <source>
        <dbReference type="Proteomes" id="UP000662747"/>
    </source>
</evidence>
<name>A0ABX7NZ49_9BACT</name>
<dbReference type="Proteomes" id="UP000662747">
    <property type="component" value="Chromosome"/>
</dbReference>
<gene>
    <name evidence="6" type="ORF">JY651_03620</name>
</gene>
<dbReference type="InterPro" id="IPR006260">
    <property type="entry name" value="TonB/TolA_C"/>
</dbReference>
<evidence type="ECO:0000256" key="4">
    <source>
        <dbReference type="ARBA" id="ARBA00023136"/>
    </source>
</evidence>
<evidence type="ECO:0000313" key="6">
    <source>
        <dbReference type="EMBL" id="QSQ24080.1"/>
    </source>
</evidence>
<evidence type="ECO:0000256" key="2">
    <source>
        <dbReference type="ARBA" id="ARBA00022692"/>
    </source>
</evidence>
<keyword evidence="4" id="KW-0472">Membrane</keyword>
<protein>
    <submittedName>
        <fullName evidence="6">TonB family protein</fullName>
    </submittedName>
</protein>
<dbReference type="RefSeq" id="WP_206725647.1">
    <property type="nucleotide sequence ID" value="NZ_CP071090.1"/>
</dbReference>
<organism evidence="6 7">
    <name type="scientific">Pyxidicoccus parkwayensis</name>
    <dbReference type="NCBI Taxonomy" id="2813578"/>
    <lineage>
        <taxon>Bacteria</taxon>
        <taxon>Pseudomonadati</taxon>
        <taxon>Myxococcota</taxon>
        <taxon>Myxococcia</taxon>
        <taxon>Myxococcales</taxon>
        <taxon>Cystobacterineae</taxon>
        <taxon>Myxococcaceae</taxon>
        <taxon>Pyxidicoccus</taxon>
    </lineage>
</organism>
<keyword evidence="7" id="KW-1185">Reference proteome</keyword>
<sequence length="468" mass="51275">MSPAPSRRLLFALAASLGVHGLLWLLLGLGETRTVGRAPETVTEVASRMEWVEVEVDGPSERARLAEQPSPVPSTPRATEPAVVPNPTAPSEPQPAQVMERPRSDASRVDSTRAAAAGAAVSARSEDAQRSELPSRDEAAQADLSPTDLPRADAPRVDPVPSPTSQASLLPMDAPRADSRSTDTPRADAPRADLHATDIPHAEPTGARLLLATRAVTPHTDRSAPVAVLDAGVPDPYAPPTAQDLVQDLVAEGVGRGKVERGLVHPYFSQLGKVLVKVWDADRSVKEHGLQGYFDMGMERGRAYSRIWMERAEHYGSSGSFGAKDTPESDRRRPVSTVGDPTLRARQEMRTKMREEFRATRRATIRVEQDTQGRLLDVRLVNPSHQPEVDQEAIKDVRTAAEKLPPPPPEAVGSRERIVSIWQFELIISISPPIPTFTFEFDEALGFIDTRLPLDKRIYKRVRLVEIR</sequence>
<evidence type="ECO:0000256" key="3">
    <source>
        <dbReference type="ARBA" id="ARBA00022989"/>
    </source>
</evidence>
<feature type="region of interest" description="Disordered" evidence="5">
    <location>
        <begin position="59"/>
        <end position="201"/>
    </location>
</feature>
<feature type="compositionally biased region" description="Basic and acidic residues" evidence="5">
    <location>
        <begin position="175"/>
        <end position="201"/>
    </location>
</feature>
<evidence type="ECO:0000256" key="1">
    <source>
        <dbReference type="ARBA" id="ARBA00004167"/>
    </source>
</evidence>
<feature type="compositionally biased region" description="Basic and acidic residues" evidence="5">
    <location>
        <begin position="124"/>
        <end position="139"/>
    </location>
</feature>
<dbReference type="NCBIfam" id="TIGR01352">
    <property type="entry name" value="tonB_Cterm"/>
    <property type="match status" value="1"/>
</dbReference>
<reference evidence="6 7" key="1">
    <citation type="submission" date="2021-02" db="EMBL/GenBank/DDBJ databases">
        <title>De Novo genome assembly of isolated myxobacteria.</title>
        <authorList>
            <person name="Stevens D.C."/>
        </authorList>
    </citation>
    <scope>NUCLEOTIDE SEQUENCE [LARGE SCALE GENOMIC DNA]</scope>
    <source>
        <strain evidence="7">SCPEA02</strain>
    </source>
</reference>
<keyword evidence="3" id="KW-1133">Transmembrane helix</keyword>
<accession>A0ABX7NZ49</accession>
<dbReference type="Pfam" id="PF13103">
    <property type="entry name" value="TonB_2"/>
    <property type="match status" value="1"/>
</dbReference>
<proteinExistence type="predicted"/>
<evidence type="ECO:0000256" key="5">
    <source>
        <dbReference type="SAM" id="MobiDB-lite"/>
    </source>
</evidence>
<feature type="compositionally biased region" description="Low complexity" evidence="5">
    <location>
        <begin position="112"/>
        <end position="123"/>
    </location>
</feature>
<keyword evidence="2" id="KW-0812">Transmembrane</keyword>
<dbReference type="Gene3D" id="3.30.1150.10">
    <property type="match status" value="1"/>
</dbReference>
<comment type="subcellular location">
    <subcellularLocation>
        <location evidence="1">Membrane</location>
        <topology evidence="1">Single-pass membrane protein</topology>
    </subcellularLocation>
</comment>